<evidence type="ECO:0000313" key="13">
    <source>
        <dbReference type="EMBL" id="CAF3725051.1"/>
    </source>
</evidence>
<evidence type="ECO:0000256" key="6">
    <source>
        <dbReference type="ARBA" id="ARBA00022968"/>
    </source>
</evidence>
<keyword evidence="7" id="KW-1133">Transmembrane helix</keyword>
<sequence length="311" mass="36648">LEDIFSIPQSQPLFNYNNLTIHFCKNDTSIDLLIFVISKSANFKMRNSIRRTWGNVNILQKYSTLNIKLLFLVDIDETRLFNVKLENQLFNDIVQVHLPEYYELGTYRDAAIFDYSARYCSQAKYIFKTDDDVFINSLLLVKFVSQLNLTTRKLTVFKCSNDLFNNESLIMYGHPIRNSVVVRHTSHSIYKRYIVTPNEYECYQYPTFLSGFGYLLSANIRTLLICTYYRDPKPFHLSDVYFTAILAEYLNINREQMANFNYRIDEGCKRFLSKQNSLACGTGAHFNSDNNELINDYNLYWIKILQNNQLF</sequence>
<dbReference type="GO" id="GO:0000139">
    <property type="term" value="C:Golgi membrane"/>
    <property type="evidence" value="ECO:0007669"/>
    <property type="project" value="UniProtKB-SubCell"/>
</dbReference>
<evidence type="ECO:0000256" key="2">
    <source>
        <dbReference type="ARBA" id="ARBA00008661"/>
    </source>
</evidence>
<evidence type="ECO:0000256" key="3">
    <source>
        <dbReference type="ARBA" id="ARBA00022676"/>
    </source>
</evidence>
<organism evidence="12 15">
    <name type="scientific">Didymodactylos carnosus</name>
    <dbReference type="NCBI Taxonomy" id="1234261"/>
    <lineage>
        <taxon>Eukaryota</taxon>
        <taxon>Metazoa</taxon>
        <taxon>Spiralia</taxon>
        <taxon>Gnathifera</taxon>
        <taxon>Rotifera</taxon>
        <taxon>Eurotatoria</taxon>
        <taxon>Bdelloidea</taxon>
        <taxon>Philodinida</taxon>
        <taxon>Philodinidae</taxon>
        <taxon>Didymodactylos</taxon>
    </lineage>
</organism>
<evidence type="ECO:0000256" key="8">
    <source>
        <dbReference type="ARBA" id="ARBA00023034"/>
    </source>
</evidence>
<dbReference type="GO" id="GO:0016758">
    <property type="term" value="F:hexosyltransferase activity"/>
    <property type="evidence" value="ECO:0007669"/>
    <property type="project" value="InterPro"/>
</dbReference>
<dbReference type="EMBL" id="CAJOBA010004825">
    <property type="protein sequence ID" value="CAF3725051.1"/>
    <property type="molecule type" value="Genomic_DNA"/>
</dbReference>
<evidence type="ECO:0000256" key="5">
    <source>
        <dbReference type="ARBA" id="ARBA00022692"/>
    </source>
</evidence>
<dbReference type="Pfam" id="PF01762">
    <property type="entry name" value="Galactosyl_T"/>
    <property type="match status" value="1"/>
</dbReference>
<dbReference type="Proteomes" id="UP000681722">
    <property type="component" value="Unassembled WGS sequence"/>
</dbReference>
<dbReference type="InterPro" id="IPR002659">
    <property type="entry name" value="Glyco_trans_31"/>
</dbReference>
<evidence type="ECO:0000313" key="11">
    <source>
        <dbReference type="EMBL" id="CAF0950920.1"/>
    </source>
</evidence>
<evidence type="ECO:0000313" key="12">
    <source>
        <dbReference type="EMBL" id="CAF1502404.1"/>
    </source>
</evidence>
<evidence type="ECO:0000313" key="15">
    <source>
        <dbReference type="Proteomes" id="UP000663829"/>
    </source>
</evidence>
<evidence type="ECO:0000256" key="10">
    <source>
        <dbReference type="RuleBase" id="RU363063"/>
    </source>
</evidence>
<dbReference type="EMBL" id="CAJNOQ010022533">
    <property type="protein sequence ID" value="CAF1502404.1"/>
    <property type="molecule type" value="Genomic_DNA"/>
</dbReference>
<dbReference type="GO" id="GO:0006493">
    <property type="term" value="P:protein O-linked glycosylation"/>
    <property type="evidence" value="ECO:0007669"/>
    <property type="project" value="TreeGrafter"/>
</dbReference>
<evidence type="ECO:0000256" key="1">
    <source>
        <dbReference type="ARBA" id="ARBA00004323"/>
    </source>
</evidence>
<dbReference type="EMBL" id="CAJNOK010004822">
    <property type="protein sequence ID" value="CAF0950920.1"/>
    <property type="molecule type" value="Genomic_DNA"/>
</dbReference>
<gene>
    <name evidence="12" type="ORF">GPM918_LOCUS36743</name>
    <name evidence="11" type="ORF">OVA965_LOCUS12150</name>
    <name evidence="14" type="ORF">SRO942_LOCUS37488</name>
    <name evidence="13" type="ORF">TMI583_LOCUS12151</name>
</gene>
<feature type="non-terminal residue" evidence="12">
    <location>
        <position position="1"/>
    </location>
</feature>
<keyword evidence="3 10" id="KW-0328">Glycosyltransferase</keyword>
<dbReference type="OrthoDB" id="5512589at2759"/>
<protein>
    <recommendedName>
        <fullName evidence="10">Hexosyltransferase</fullName>
        <ecNumber evidence="10">2.4.1.-</ecNumber>
    </recommendedName>
</protein>
<name>A0A815TDT7_9BILA</name>
<reference evidence="12" key="1">
    <citation type="submission" date="2021-02" db="EMBL/GenBank/DDBJ databases">
        <authorList>
            <person name="Nowell W R."/>
        </authorList>
    </citation>
    <scope>NUCLEOTIDE SEQUENCE</scope>
</reference>
<evidence type="ECO:0000313" key="14">
    <source>
        <dbReference type="EMBL" id="CAF4363916.1"/>
    </source>
</evidence>
<dbReference type="Proteomes" id="UP000663829">
    <property type="component" value="Unassembled WGS sequence"/>
</dbReference>
<accession>A0A815TDT7</accession>
<evidence type="ECO:0000256" key="4">
    <source>
        <dbReference type="ARBA" id="ARBA00022679"/>
    </source>
</evidence>
<keyword evidence="5" id="KW-0812">Transmembrane</keyword>
<comment type="subcellular location">
    <subcellularLocation>
        <location evidence="1 10">Golgi apparatus membrane</location>
        <topology evidence="1 10">Single-pass type II membrane protein</topology>
    </subcellularLocation>
</comment>
<evidence type="ECO:0000256" key="7">
    <source>
        <dbReference type="ARBA" id="ARBA00022989"/>
    </source>
</evidence>
<evidence type="ECO:0000256" key="9">
    <source>
        <dbReference type="ARBA" id="ARBA00023136"/>
    </source>
</evidence>
<dbReference type="Gene3D" id="3.90.550.50">
    <property type="match status" value="1"/>
</dbReference>
<proteinExistence type="inferred from homology"/>
<dbReference type="PANTHER" id="PTHR11214">
    <property type="entry name" value="BETA-1,3-N-ACETYLGLUCOSAMINYLTRANSFERASE"/>
    <property type="match status" value="1"/>
</dbReference>
<dbReference type="PANTHER" id="PTHR11214:SF314">
    <property type="entry name" value="HEXOSYLTRANSFERASE"/>
    <property type="match status" value="1"/>
</dbReference>
<keyword evidence="6" id="KW-0735">Signal-anchor</keyword>
<keyword evidence="8 10" id="KW-0333">Golgi apparatus</keyword>
<dbReference type="EMBL" id="CAJOBC010088053">
    <property type="protein sequence ID" value="CAF4363916.1"/>
    <property type="molecule type" value="Genomic_DNA"/>
</dbReference>
<keyword evidence="15" id="KW-1185">Reference proteome</keyword>
<dbReference type="EC" id="2.4.1.-" evidence="10"/>
<keyword evidence="9" id="KW-0472">Membrane</keyword>
<comment type="similarity">
    <text evidence="2 10">Belongs to the glycosyltransferase 31 family.</text>
</comment>
<dbReference type="Proteomes" id="UP000682733">
    <property type="component" value="Unassembled WGS sequence"/>
</dbReference>
<dbReference type="AlphaFoldDB" id="A0A815TDT7"/>
<keyword evidence="4" id="KW-0808">Transferase</keyword>
<dbReference type="Proteomes" id="UP000677228">
    <property type="component" value="Unassembled WGS sequence"/>
</dbReference>
<comment type="caution">
    <text evidence="12">The sequence shown here is derived from an EMBL/GenBank/DDBJ whole genome shotgun (WGS) entry which is preliminary data.</text>
</comment>